<evidence type="ECO:0000256" key="1">
    <source>
        <dbReference type="SAM" id="MobiDB-lite"/>
    </source>
</evidence>
<organism evidence="3 4">
    <name type="scientific">Halolamina salina</name>
    <dbReference type="NCBI Taxonomy" id="1220023"/>
    <lineage>
        <taxon>Archaea</taxon>
        <taxon>Methanobacteriati</taxon>
        <taxon>Methanobacteriota</taxon>
        <taxon>Stenosarchaea group</taxon>
        <taxon>Halobacteria</taxon>
        <taxon>Halobacteriales</taxon>
        <taxon>Haloferacaceae</taxon>
    </lineage>
</organism>
<dbReference type="EMBL" id="JBHUDH010000121">
    <property type="protein sequence ID" value="MFD1526788.1"/>
    <property type="molecule type" value="Genomic_DNA"/>
</dbReference>
<protein>
    <recommendedName>
        <fullName evidence="2">DUF6199 domain-containing protein</fullName>
    </recommendedName>
</protein>
<feature type="domain" description="DUF6199" evidence="2">
    <location>
        <begin position="6"/>
        <end position="63"/>
    </location>
</feature>
<accession>A0ABD6B8I5</accession>
<feature type="compositionally biased region" description="Low complexity" evidence="1">
    <location>
        <begin position="80"/>
        <end position="93"/>
    </location>
</feature>
<dbReference type="Proteomes" id="UP001597111">
    <property type="component" value="Unassembled WGS sequence"/>
</dbReference>
<keyword evidence="4" id="KW-1185">Reference proteome</keyword>
<dbReference type="RefSeq" id="WP_379732487.1">
    <property type="nucleotide sequence ID" value="NZ_JBHSWZ010000322.1"/>
</dbReference>
<sequence length="93" mass="9736">MLLRAITFVSGVAGAALPEKSIEIGARSMLVGYENPEDLEPEDWYVDAVRYASVLLAVAALIAPFLPTPSEGSDDEDAAAEAGPVVDVIESSD</sequence>
<dbReference type="AlphaFoldDB" id="A0ABD6B8I5"/>
<gene>
    <name evidence="3" type="ORF">ACFR9S_10850</name>
</gene>
<feature type="region of interest" description="Disordered" evidence="1">
    <location>
        <begin position="70"/>
        <end position="93"/>
    </location>
</feature>
<proteinExistence type="predicted"/>
<name>A0ABD6B8I5_9EURY</name>
<evidence type="ECO:0000313" key="4">
    <source>
        <dbReference type="Proteomes" id="UP001597111"/>
    </source>
</evidence>
<comment type="caution">
    <text evidence="3">The sequence shown here is derived from an EMBL/GenBank/DDBJ whole genome shotgun (WGS) entry which is preliminary data.</text>
</comment>
<reference evidence="3 4" key="1">
    <citation type="journal article" date="2019" name="Int. J. Syst. Evol. Microbiol.">
        <title>The Global Catalogue of Microorganisms (GCM) 10K type strain sequencing project: providing services to taxonomists for standard genome sequencing and annotation.</title>
        <authorList>
            <consortium name="The Broad Institute Genomics Platform"/>
            <consortium name="The Broad Institute Genome Sequencing Center for Infectious Disease"/>
            <person name="Wu L."/>
            <person name="Ma J."/>
        </authorList>
    </citation>
    <scope>NUCLEOTIDE SEQUENCE [LARGE SCALE GENOMIC DNA]</scope>
    <source>
        <strain evidence="3 4">CGMCC 1.12285</strain>
    </source>
</reference>
<dbReference type="Pfam" id="PF19701">
    <property type="entry name" value="DUF6199"/>
    <property type="match status" value="1"/>
</dbReference>
<dbReference type="InterPro" id="IPR045679">
    <property type="entry name" value="DUF6199"/>
</dbReference>
<evidence type="ECO:0000313" key="3">
    <source>
        <dbReference type="EMBL" id="MFD1526788.1"/>
    </source>
</evidence>
<evidence type="ECO:0000259" key="2">
    <source>
        <dbReference type="Pfam" id="PF19701"/>
    </source>
</evidence>